<keyword evidence="1" id="KW-0175">Coiled coil</keyword>
<dbReference type="InterPro" id="IPR010090">
    <property type="entry name" value="Phage_tape_meas"/>
</dbReference>
<evidence type="ECO:0000259" key="2">
    <source>
        <dbReference type="Pfam" id="PF10145"/>
    </source>
</evidence>
<evidence type="ECO:0000313" key="4">
    <source>
        <dbReference type="Proteomes" id="UP000031937"/>
    </source>
</evidence>
<proteinExistence type="predicted"/>
<evidence type="ECO:0000256" key="1">
    <source>
        <dbReference type="SAM" id="Coils"/>
    </source>
</evidence>
<dbReference type="NCBIfam" id="TIGR01760">
    <property type="entry name" value="tape_meas_TP901"/>
    <property type="match status" value="1"/>
</dbReference>
<reference evidence="3 4" key="1">
    <citation type="submission" date="2014-07" db="EMBL/GenBank/DDBJ databases">
        <title>Porphyromonadaceae bacterium OUH 334697 = ATCC BAA-2682 = DSM 28341 draft genome.</title>
        <authorList>
            <person name="Sydenham T.V."/>
            <person name="Hasman H."/>
            <person name="Justesen U.S."/>
        </authorList>
    </citation>
    <scope>NUCLEOTIDE SEQUENCE [LARGE SCALE GENOMIC DNA]</scope>
    <source>
        <strain evidence="3 4">OUH 334697</strain>
    </source>
</reference>
<feature type="coiled-coil region" evidence="1">
    <location>
        <begin position="23"/>
        <end position="69"/>
    </location>
</feature>
<dbReference type="EMBL" id="JPIT01000018">
    <property type="protein sequence ID" value="KIO45469.1"/>
    <property type="molecule type" value="Genomic_DNA"/>
</dbReference>
<gene>
    <name evidence="3" type="ORF">IE90_08680</name>
</gene>
<name>A0AB34R5J3_9PORP</name>
<accession>A0AB34R5J3</accession>
<feature type="coiled-coil region" evidence="1">
    <location>
        <begin position="1092"/>
        <end position="1128"/>
    </location>
</feature>
<comment type="caution">
    <text evidence="3">The sequence shown here is derived from an EMBL/GenBank/DDBJ whole genome shotgun (WGS) entry which is preliminary data.</text>
</comment>
<feature type="domain" description="Phage tail tape measure protein" evidence="2">
    <location>
        <begin position="215"/>
        <end position="356"/>
    </location>
</feature>
<protein>
    <recommendedName>
        <fullName evidence="2">Phage tail tape measure protein domain-containing protein</fullName>
    </recommendedName>
</protein>
<evidence type="ECO:0000313" key="3">
    <source>
        <dbReference type="EMBL" id="KIO45469.1"/>
    </source>
</evidence>
<feature type="coiled-coil region" evidence="1">
    <location>
        <begin position="789"/>
        <end position="817"/>
    </location>
</feature>
<dbReference type="Proteomes" id="UP000031937">
    <property type="component" value="Unassembled WGS sequence"/>
</dbReference>
<sequence length="1333" mass="147902">MARNTEQTKIEVLLDGRQASDQLKDLSKQSAALRLELKRAFDANDAKKVANTEWELSKLDSRMKLLRKESVNVKAVLDNLSGATMTELRQAISSVNSRLNGKAIKKNSMEWNELVGIKRKLASQEKQLRAEISGTDSVLRKSSGILNQHNILLGVVGATLFKIQGEARKSLQSYNNFEDSFQNLSALTGLTGDSLEYLKQQAKDTSTATLEGGVRIRQGATNILDAYTMIGSQRPELLKNKEALHEVTVEAIILSEAAKMDIQPAAQALTNSLNQFNAESSDARRYINVLAAGSQAGAGNINYLSQAIEKSGTTAKLMGLNFEELVALIETAAPNFKEAAVAGNSLDKVMLEMKAKQIGYRDGIFDVNVALDELIDRFNTGETSVDIFGKEHAKMVEVLVAGRAKYAEYLQAVSGTNKAIEQAATNTDTNKVKTQQYLNELEKVRIEIGEKLTPGIGLLTRGGTSLLRVFGALVDIANNYGISLGALVVTITILLAKTKILNALDLARNAIGKDSVLVGKAKILGMNAQIAALKLQTIFTGSATMAEKRHIVAIEQKIVAMKAANATIAKTPWGLIATGAALAIGFIVDLVKNTNNLTESQKRLSDINKQYTDTLREQTGQMEMLFTKLKTTNSGTEERIKLVDRLAEIIPDVIDKQKLYNASLQDIKQTEKEYRSELEKRIRLQEKEAQFTDLVKQQMDIEDALVKAKARLDASRKKNDEIINGFDSSPDARVNALKAVGKVEEEVSMLETRLEEIKKLKDNIDISSSPDYSGPILLPGVKIENNNWRDEMEKDILEELKKTERLKKENEKRLKDQKEFREKVLFEAKTALEQEDILYEKRLKDAGLASKKEIELESKDALVLQALYKEHQANIYKIKTETETKIMQERQKAIDKEIQDLKDTNARELSELHIKHNEELSAENLNTSEKAKLKKKHREEELKLSAEHARKLITLMQGMLDGSNVVNLDLADKVLSPGERKKLEKAILEAKETLSKLKIGDEKKDVAILKSSPVDVLGMTPEKWDLLFQNLRDGKFGVDEIGVSVQALTNLWGVYNNYMVASEQRQLKDFEKSSKKKRATLDKQLDAGQISQEQYNARVSELDAELDAKKAEIENKQAKRQKEMAIVNVITNTALAIMKIWADVPKFDFGATTMALTALVTALGAAQIATIAATPLPGAEKGGYIDVVRSQDGKRFRAKDNPDNRGFVDSPTVLVGESGREFVVSNDAVMNPTVKPILDVIDTAQRSGNVDKLDLTRYLFVPGRSRGGTVVDSSDSSAVLSADPRFIELLDENIRMMKILANKEIIFKWYGSGGFKEKFDKSNMYDKNTSVGR</sequence>
<dbReference type="Pfam" id="PF10145">
    <property type="entry name" value="PhageMin_Tail"/>
    <property type="match status" value="1"/>
</dbReference>
<organism evidence="3 4">
    <name type="scientific">Sanguibacteroides justesenii</name>
    <dbReference type="NCBI Taxonomy" id="1547597"/>
    <lineage>
        <taxon>Bacteria</taxon>
        <taxon>Pseudomonadati</taxon>
        <taxon>Bacteroidota</taxon>
        <taxon>Bacteroidia</taxon>
        <taxon>Bacteroidales</taxon>
        <taxon>Porphyromonadaceae</taxon>
        <taxon>Sanguibacteroides</taxon>
    </lineage>
</organism>